<accession>A0ACB8U0Z8</accession>
<proteinExistence type="predicted"/>
<keyword evidence="1" id="KW-0378">Hydrolase</keyword>
<dbReference type="Proteomes" id="UP001055072">
    <property type="component" value="Unassembled WGS sequence"/>
</dbReference>
<name>A0ACB8U0Z8_9APHY</name>
<organism evidence="1 2">
    <name type="scientific">Irpex rosettiformis</name>
    <dbReference type="NCBI Taxonomy" id="378272"/>
    <lineage>
        <taxon>Eukaryota</taxon>
        <taxon>Fungi</taxon>
        <taxon>Dikarya</taxon>
        <taxon>Basidiomycota</taxon>
        <taxon>Agaricomycotina</taxon>
        <taxon>Agaricomycetes</taxon>
        <taxon>Polyporales</taxon>
        <taxon>Irpicaceae</taxon>
        <taxon>Irpex</taxon>
    </lineage>
</organism>
<dbReference type="EMBL" id="MU274916">
    <property type="protein sequence ID" value="KAI0087839.1"/>
    <property type="molecule type" value="Genomic_DNA"/>
</dbReference>
<sequence>MAPSTDSTNEKILEVDVENTNLKREHSEGEKARKSWRKSKVDDASVADGETSQAKKDEDVHPASFTSLFRFATKLELFANFIGLICAAAGGAAQPLMSLLFGRLTQNFVEFGMTLNDANDSTSSTQAQSQAGLPAAAAAFRRASSLNASYLTYIGVGMFVATFIYMYVWVYTGEVNAKRLRERYLQAILRQDIAYFDNVGAGEVATRIQTDTHLVQQGISEKVALVINFLAAFVCGFVLAYVRSWRLALALSSILPCIAITGGVMNRFISGYMQLSLKHVAEAGSLAEEVISTVRTAQAFGTQTILASLYDVFIGKSRKVDMKAAIWHGGGLAIFFFVIYSAYALAFDFGTTLINRGDANAGDVVNVFFAILIGSFSLALLAPEMQAITHARGAAAKLYQTIDRVPSIDSASDEGLRPEKCIGEISLQNVKFNYPSRPNVPIVKDLTVTFPAGHTVALVGASGSGKSTIISLVERFYDPLSGFVKLDGVDLKQLNVKWLRSQIGLVSQEPTLFATTIAGNVAHGLINTSHEHASEEEKFKLIKEACIKANADGFISKLPLGYETMVGERGFLLSGGQKQRIAIARAIVSDPRILLLDEATSALDTQSEGVVQNALDKAAAGRTTITIAHRLSTIKDANCIYVMGDGLVLESGTHNELLSNEEGAYARLVNAQKLRESRERTVQGDGESTANGSQEGKIADEEEDIERQAEKEIPLGRSNTGRSLASEILEQKKKDREGQDQENKYSLVYLFRRMGRINAESWKFYLYGGLAAILTGATYPSFGIVFGKAINTFSEIDPHQRRHDGDRNALYFFIIAIISTLTIGVQNYAFGASAAALSAKLRSLSFRAILRQDIEYFDQDQHSTGQLTSSLSDNPQKIHGLAGVTLGAIIQSASTLVIGVVLGIAFAWKIGLVGLACMPLVVSAGFVRLHVVVLKDQKNKKAHEASAQLACEAAGSIRTVASLTRENDCLRLYSESLDGPLQESNRTALWSNLLYAITQAMGFFVISLVFWWGAHLVSKQEYGTFQFFVALQTTVFGAIQAGNVFSFVPDMSSARGAAADIIDLLDSQPSIDADSTEGEKPTDVKGHIRFENIHFRYPTRPGVRVLRDLNITVEPGTYVALVGASGCGKSTTIQLIERFYDPLAGTVYLDGMDIKELNVTEYRKHIALVSQEPTLYAGSVRFNILLGATKPANEVTQAEIEEVCRNANILDFIQSLPDGFDTEVGGKGSQLSGGQKQRIAIARALLRNPRVLLLDEATSALDSNSEKVVQEALDKAAKGRTTIAIAHRLSTIQNADCIYFIKDGAVSEAGTHDELLALHGGYYEYVQLQALSKK</sequence>
<protein>
    <submittedName>
        <fullName evidence="1">P-loop containing nucleoside triphosphate hydrolase protein</fullName>
    </submittedName>
</protein>
<evidence type="ECO:0000313" key="1">
    <source>
        <dbReference type="EMBL" id="KAI0087839.1"/>
    </source>
</evidence>
<evidence type="ECO:0000313" key="2">
    <source>
        <dbReference type="Proteomes" id="UP001055072"/>
    </source>
</evidence>
<keyword evidence="2" id="KW-1185">Reference proteome</keyword>
<reference evidence="1" key="1">
    <citation type="journal article" date="2021" name="Environ. Microbiol.">
        <title>Gene family expansions and transcriptome signatures uncover fungal adaptations to wood decay.</title>
        <authorList>
            <person name="Hage H."/>
            <person name="Miyauchi S."/>
            <person name="Viragh M."/>
            <person name="Drula E."/>
            <person name="Min B."/>
            <person name="Chaduli D."/>
            <person name="Navarro D."/>
            <person name="Favel A."/>
            <person name="Norest M."/>
            <person name="Lesage-Meessen L."/>
            <person name="Balint B."/>
            <person name="Merenyi Z."/>
            <person name="de Eugenio L."/>
            <person name="Morin E."/>
            <person name="Martinez A.T."/>
            <person name="Baldrian P."/>
            <person name="Stursova M."/>
            <person name="Martinez M.J."/>
            <person name="Novotny C."/>
            <person name="Magnuson J.K."/>
            <person name="Spatafora J.W."/>
            <person name="Maurice S."/>
            <person name="Pangilinan J."/>
            <person name="Andreopoulos W."/>
            <person name="LaButti K."/>
            <person name="Hundley H."/>
            <person name="Na H."/>
            <person name="Kuo A."/>
            <person name="Barry K."/>
            <person name="Lipzen A."/>
            <person name="Henrissat B."/>
            <person name="Riley R."/>
            <person name="Ahrendt S."/>
            <person name="Nagy L.G."/>
            <person name="Grigoriev I.V."/>
            <person name="Martin F."/>
            <person name="Rosso M.N."/>
        </authorList>
    </citation>
    <scope>NUCLEOTIDE SEQUENCE</scope>
    <source>
        <strain evidence="1">CBS 384.51</strain>
    </source>
</reference>
<gene>
    <name evidence="1" type="ORF">BDY19DRAFT_953473</name>
</gene>
<comment type="caution">
    <text evidence="1">The sequence shown here is derived from an EMBL/GenBank/DDBJ whole genome shotgun (WGS) entry which is preliminary data.</text>
</comment>